<sequence>MRFFNKMRVVGAVLAVALFLPFQSCTDLEPEVFGDLTPANFPGSEADIISSYLNVYTNLYPMMNHGSYMSIQEVSSDEIMIPQRGSDWFDGGIWLRTHRQTFDPQDPQYNNAWSFLYQGALKANIVIDAINQSSLPEADKAVFLAELRTLRAYFYYQLTDSFGDVPLITEESDPSDTEPAATPRADIFNFVISELDAVASDLSRATGGDTYGRINFYANRALASRFLLNAEVMTGTARWADAAAAADEVINANAYSLTDSYFENFDPNNDNGLQGTAENIWVIPYDAPAVAGGFNIPQMTLHYSSQATFNLVDQPWNGYCTLQEFYESYDDDDLRKGVSGDQQTRGNFLAGPQFAVDGVTPIVDGSADDPGGVELVFTPEVNALEPNAFRQAGARVFKYGYAIGSPNTITNDFPVIRYSEVLMNKAEAMMRQNQGGFSMFVNMVRNRAGLDDVDDSMSMDEFLAERGREFFYEGTRRQDLIRFGQFTSPWFAKTGSNATAEIFPIPQPQLNANRNLSQNPGY</sequence>
<evidence type="ECO:0000256" key="6">
    <source>
        <dbReference type="SAM" id="SignalP"/>
    </source>
</evidence>
<gene>
    <name evidence="9" type="ORF">SAMN05444359_12762</name>
</gene>
<comment type="subcellular location">
    <subcellularLocation>
        <location evidence="1">Cell outer membrane</location>
    </subcellularLocation>
</comment>
<dbReference type="AlphaFoldDB" id="A0A1H9M7T2"/>
<dbReference type="GO" id="GO:0009279">
    <property type="term" value="C:cell outer membrane"/>
    <property type="evidence" value="ECO:0007669"/>
    <property type="project" value="UniProtKB-SubCell"/>
</dbReference>
<dbReference type="InterPro" id="IPR033985">
    <property type="entry name" value="SusD-like_N"/>
</dbReference>
<keyword evidence="5" id="KW-0998">Cell outer membrane</keyword>
<evidence type="ECO:0000256" key="4">
    <source>
        <dbReference type="ARBA" id="ARBA00023136"/>
    </source>
</evidence>
<keyword evidence="10" id="KW-1185">Reference proteome</keyword>
<dbReference type="SUPFAM" id="SSF48452">
    <property type="entry name" value="TPR-like"/>
    <property type="match status" value="1"/>
</dbReference>
<dbReference type="STRING" id="478744.SAMN05444359_12762"/>
<accession>A0A1H9M7T2</accession>
<dbReference type="Proteomes" id="UP000199021">
    <property type="component" value="Unassembled WGS sequence"/>
</dbReference>
<keyword evidence="4" id="KW-0472">Membrane</keyword>
<evidence type="ECO:0000256" key="1">
    <source>
        <dbReference type="ARBA" id="ARBA00004442"/>
    </source>
</evidence>
<keyword evidence="3 6" id="KW-0732">Signal</keyword>
<name>A0A1H9M7T2_9BACT</name>
<dbReference type="InterPro" id="IPR012944">
    <property type="entry name" value="SusD_RagB_dom"/>
</dbReference>
<evidence type="ECO:0000256" key="5">
    <source>
        <dbReference type="ARBA" id="ARBA00023237"/>
    </source>
</evidence>
<feature type="domain" description="SusD-like N-terminal" evidence="8">
    <location>
        <begin position="83"/>
        <end position="240"/>
    </location>
</feature>
<dbReference type="InterPro" id="IPR011990">
    <property type="entry name" value="TPR-like_helical_dom_sf"/>
</dbReference>
<organism evidence="9 10">
    <name type="scientific">Neolewinella agarilytica</name>
    <dbReference type="NCBI Taxonomy" id="478744"/>
    <lineage>
        <taxon>Bacteria</taxon>
        <taxon>Pseudomonadati</taxon>
        <taxon>Bacteroidota</taxon>
        <taxon>Saprospiria</taxon>
        <taxon>Saprospirales</taxon>
        <taxon>Lewinellaceae</taxon>
        <taxon>Neolewinella</taxon>
    </lineage>
</organism>
<dbReference type="RefSeq" id="WP_090172103.1">
    <property type="nucleotide sequence ID" value="NZ_FOFB01000027.1"/>
</dbReference>
<dbReference type="Pfam" id="PF14322">
    <property type="entry name" value="SusD-like_3"/>
    <property type="match status" value="1"/>
</dbReference>
<evidence type="ECO:0000259" key="7">
    <source>
        <dbReference type="Pfam" id="PF07980"/>
    </source>
</evidence>
<evidence type="ECO:0000313" key="9">
    <source>
        <dbReference type="EMBL" id="SER19738.1"/>
    </source>
</evidence>
<reference evidence="10" key="1">
    <citation type="submission" date="2016-10" db="EMBL/GenBank/DDBJ databases">
        <authorList>
            <person name="Varghese N."/>
            <person name="Submissions S."/>
        </authorList>
    </citation>
    <scope>NUCLEOTIDE SEQUENCE [LARGE SCALE GENOMIC DNA]</scope>
    <source>
        <strain evidence="10">DSM 24740</strain>
    </source>
</reference>
<dbReference type="EMBL" id="FOFB01000027">
    <property type="protein sequence ID" value="SER19738.1"/>
    <property type="molecule type" value="Genomic_DNA"/>
</dbReference>
<feature type="signal peptide" evidence="6">
    <location>
        <begin position="1"/>
        <end position="26"/>
    </location>
</feature>
<feature type="chain" id="PRO_5011577158" evidence="6">
    <location>
        <begin position="27"/>
        <end position="522"/>
    </location>
</feature>
<evidence type="ECO:0000313" key="10">
    <source>
        <dbReference type="Proteomes" id="UP000199021"/>
    </source>
</evidence>
<dbReference type="Gene3D" id="1.25.40.390">
    <property type="match status" value="1"/>
</dbReference>
<feature type="domain" description="RagB/SusD" evidence="7">
    <location>
        <begin position="405"/>
        <end position="522"/>
    </location>
</feature>
<dbReference type="Pfam" id="PF07980">
    <property type="entry name" value="SusD_RagB"/>
    <property type="match status" value="1"/>
</dbReference>
<evidence type="ECO:0000256" key="3">
    <source>
        <dbReference type="ARBA" id="ARBA00022729"/>
    </source>
</evidence>
<dbReference type="OrthoDB" id="5694214at2"/>
<proteinExistence type="inferred from homology"/>
<comment type="similarity">
    <text evidence="2">Belongs to the SusD family.</text>
</comment>
<protein>
    <submittedName>
        <fullName evidence="9">Starch-binding associating with outer membrane</fullName>
    </submittedName>
</protein>
<dbReference type="InParanoid" id="A0A1H9M7T2"/>
<evidence type="ECO:0000259" key="8">
    <source>
        <dbReference type="Pfam" id="PF14322"/>
    </source>
</evidence>
<evidence type="ECO:0000256" key="2">
    <source>
        <dbReference type="ARBA" id="ARBA00006275"/>
    </source>
</evidence>